<feature type="domain" description="VWFA" evidence="1">
    <location>
        <begin position="103"/>
        <end position="147"/>
    </location>
</feature>
<dbReference type="eggNOG" id="COG2304">
    <property type="taxonomic scope" value="Bacteria"/>
</dbReference>
<name>A8F671_PSELT</name>
<evidence type="ECO:0000313" key="2">
    <source>
        <dbReference type="EMBL" id="ABV33655.1"/>
    </source>
</evidence>
<dbReference type="Pfam" id="PF00092">
    <property type="entry name" value="VWA"/>
    <property type="match status" value="1"/>
</dbReference>
<proteinExistence type="predicted"/>
<dbReference type="InterPro" id="IPR002035">
    <property type="entry name" value="VWF_A"/>
</dbReference>
<dbReference type="InterPro" id="IPR036465">
    <property type="entry name" value="vWFA_dom_sf"/>
</dbReference>
<reference evidence="2 3" key="2">
    <citation type="journal article" date="2009" name="Proc. Natl. Acad. Sci. U.S.A.">
        <title>On the chimeric nature, thermophilic origin, and phylogenetic placement of the Thermotogales.</title>
        <authorList>
            <person name="Zhaxybayeva O."/>
            <person name="Swithers K.S."/>
            <person name="Lapierre P."/>
            <person name="Fournier G.P."/>
            <person name="Bickhart D.M."/>
            <person name="DeBoy R.T."/>
            <person name="Nelson K.E."/>
            <person name="Nesbo C.L."/>
            <person name="Doolittle W.F."/>
            <person name="Gogarten J.P."/>
            <person name="Noll K.M."/>
        </authorList>
    </citation>
    <scope>NUCLEOTIDE SEQUENCE [LARGE SCALE GENOMIC DNA]</scope>
    <source>
        <strain evidence="3">ATCC BAA-301 / DSM 14385 / NBRC 107922 / TMO</strain>
    </source>
</reference>
<reference evidence="2 3" key="1">
    <citation type="submission" date="2007-08" db="EMBL/GenBank/DDBJ databases">
        <title>Complete sequence of Thermotoga lettingae TMO.</title>
        <authorList>
            <consortium name="US DOE Joint Genome Institute"/>
            <person name="Copeland A."/>
            <person name="Lucas S."/>
            <person name="Lapidus A."/>
            <person name="Barry K."/>
            <person name="Glavina del Rio T."/>
            <person name="Dalin E."/>
            <person name="Tice H."/>
            <person name="Pitluck S."/>
            <person name="Foster B."/>
            <person name="Bruce D."/>
            <person name="Schmutz J."/>
            <person name="Larimer F."/>
            <person name="Land M."/>
            <person name="Hauser L."/>
            <person name="Kyrpides N."/>
            <person name="Mikhailova N."/>
            <person name="Nelson K."/>
            <person name="Gogarten J.P."/>
            <person name="Noll K."/>
            <person name="Richardson P."/>
        </authorList>
    </citation>
    <scope>NUCLEOTIDE SEQUENCE [LARGE SCALE GENOMIC DNA]</scope>
    <source>
        <strain evidence="3">ATCC BAA-301 / DSM 14385 / NBRC 107922 / TMO</strain>
    </source>
</reference>
<dbReference type="SUPFAM" id="SSF53300">
    <property type="entry name" value="vWA-like"/>
    <property type="match status" value="1"/>
</dbReference>
<dbReference type="AlphaFoldDB" id="A8F671"/>
<dbReference type="STRING" id="416591.Tlet_1090"/>
<dbReference type="Gene3D" id="3.40.50.410">
    <property type="entry name" value="von Willebrand factor, type A domain"/>
    <property type="match status" value="1"/>
</dbReference>
<dbReference type="RefSeq" id="WP_012003136.1">
    <property type="nucleotide sequence ID" value="NC_009828.1"/>
</dbReference>
<protein>
    <recommendedName>
        <fullName evidence="1">VWFA domain-containing protein</fullName>
    </recommendedName>
</protein>
<dbReference type="Proteomes" id="UP000002016">
    <property type="component" value="Chromosome"/>
</dbReference>
<dbReference type="PROSITE" id="PS50234">
    <property type="entry name" value="VWFA"/>
    <property type="match status" value="1"/>
</dbReference>
<evidence type="ECO:0000313" key="3">
    <source>
        <dbReference type="Proteomes" id="UP000002016"/>
    </source>
</evidence>
<dbReference type="OrthoDB" id="46632at2"/>
<dbReference type="HOGENOM" id="CLU_1433358_0_0_0"/>
<sequence length="189" mass="21894" precursor="true">MRRAILLAVLFCTNFLLAREISLREFELWDRDGLVNSIWCSVTVKDGLSFVPDLSLNNFEITETAYDKYGDLIEERPVSFDNIYYQFDGEGFWEKSVNSDKLDIVFLIDCTGSMYERMEEIKEELLKFVDRLRANNTDFRIVVAEYSVEDEPGWPSGNEADRFLGPAMINEIKHEIQELGTAGEGWNFT</sequence>
<accession>A8F671</accession>
<dbReference type="CDD" id="cd00198">
    <property type="entry name" value="vWFA"/>
    <property type="match status" value="1"/>
</dbReference>
<dbReference type="EMBL" id="CP000812">
    <property type="protein sequence ID" value="ABV33655.1"/>
    <property type="molecule type" value="Genomic_DNA"/>
</dbReference>
<evidence type="ECO:0000259" key="1">
    <source>
        <dbReference type="PROSITE" id="PS50234"/>
    </source>
</evidence>
<organism evidence="2 3">
    <name type="scientific">Pseudothermotoga lettingae (strain ATCC BAA-301 / DSM 14385 / NBRC 107922 / TMO)</name>
    <name type="common">Thermotoga lettingae</name>
    <dbReference type="NCBI Taxonomy" id="416591"/>
    <lineage>
        <taxon>Bacteria</taxon>
        <taxon>Thermotogati</taxon>
        <taxon>Thermotogota</taxon>
        <taxon>Thermotogae</taxon>
        <taxon>Thermotogales</taxon>
        <taxon>Thermotogaceae</taxon>
        <taxon>Pseudothermotoga</taxon>
    </lineage>
</organism>
<gene>
    <name evidence="2" type="ordered locus">Tlet_1090</name>
</gene>
<keyword evidence="3" id="KW-1185">Reference proteome</keyword>
<dbReference type="KEGG" id="tle:Tlet_1090"/>